<reference evidence="6" key="1">
    <citation type="submission" date="2016-05" db="EMBL/GenBank/DDBJ databases">
        <title>Comparative genomics of biotechnologically important yeasts.</title>
        <authorList>
            <consortium name="DOE Joint Genome Institute"/>
            <person name="Riley R."/>
            <person name="Haridas S."/>
            <person name="Wolfe K.H."/>
            <person name="Lopes M.R."/>
            <person name="Hittinger C.T."/>
            <person name="Goker M."/>
            <person name="Salamov A."/>
            <person name="Wisecaver J."/>
            <person name="Long T.M."/>
            <person name="Aerts A.L."/>
            <person name="Barry K."/>
            <person name="Choi C."/>
            <person name="Clum A."/>
            <person name="Coughlan A.Y."/>
            <person name="Deshpande S."/>
            <person name="Douglass A.P."/>
            <person name="Hanson S.J."/>
            <person name="Klenk H.-P."/>
            <person name="Labutti K."/>
            <person name="Lapidus A."/>
            <person name="Lindquist E."/>
            <person name="Lipzen A."/>
            <person name="Meier-Kolthoff J.P."/>
            <person name="Ohm R.A."/>
            <person name="Otillar R.P."/>
            <person name="Pangilinan J."/>
            <person name="Peng Y."/>
            <person name="Rokas A."/>
            <person name="Rosa C.A."/>
            <person name="Scheuner C."/>
            <person name="Sibirny A.A."/>
            <person name="Slot J.C."/>
            <person name="Stielow J.B."/>
            <person name="Sun H."/>
            <person name="Kurtzman C.P."/>
            <person name="Blackwell M."/>
            <person name="Grigoriev I.V."/>
            <person name="Jeffries T.W."/>
        </authorList>
    </citation>
    <scope>NUCLEOTIDE SEQUENCE [LARGE SCALE GENOMIC DNA]</scope>
    <source>
        <strain evidence="6">NRRL Y-17324</strain>
    </source>
</reference>
<proteinExistence type="predicted"/>
<evidence type="ECO:0000256" key="2">
    <source>
        <dbReference type="ARBA" id="ARBA00022801"/>
    </source>
</evidence>
<evidence type="ECO:0000256" key="1">
    <source>
        <dbReference type="ARBA" id="ARBA00022741"/>
    </source>
</evidence>
<organism evidence="5 6">
    <name type="scientific">Suhomyces tanzawaensis NRRL Y-17324</name>
    <dbReference type="NCBI Taxonomy" id="984487"/>
    <lineage>
        <taxon>Eukaryota</taxon>
        <taxon>Fungi</taxon>
        <taxon>Dikarya</taxon>
        <taxon>Ascomycota</taxon>
        <taxon>Saccharomycotina</taxon>
        <taxon>Pichiomycetes</taxon>
        <taxon>Debaryomycetaceae</taxon>
        <taxon>Suhomyces</taxon>
    </lineage>
</organism>
<dbReference type="EMBL" id="KV453909">
    <property type="protein sequence ID" value="ODV81531.1"/>
    <property type="molecule type" value="Genomic_DNA"/>
</dbReference>
<dbReference type="OrthoDB" id="2801544at2759"/>
<evidence type="ECO:0000313" key="6">
    <source>
        <dbReference type="Proteomes" id="UP000094285"/>
    </source>
</evidence>
<name>A0A1E4SPT0_9ASCO</name>
<dbReference type="GO" id="GO:0016787">
    <property type="term" value="F:hydrolase activity"/>
    <property type="evidence" value="ECO:0007669"/>
    <property type="project" value="UniProtKB-KW"/>
</dbReference>
<sequence>MSQPGQPLTLIQRIALLSNDFNNLVPVGSLQICNLPSGIEIGGGLPITDDVPLERNSKSLGSLTASSKTKSMSTRMKLKVEKLEIISYSSKDQNDQVIDPNDGEYTWKWLDLNFMDPDTIAQANPIIADLFYLINLRFIMATYRIINVKIDVKNSFPVCIVRVYVIPSDILGARYFDEWKLSRPGSLKLEVNYKKAWTRLLCFLDYSASGWKSTQEISSFNIKSLIDFRGFCEPDSPSFHISRWKNNEEYRKNNDPVSERNIKTPLLNVIQDLYDQLQSPEISEYTDEIAKPANSNIPHVRDIIIKLVGNAKEGTSLVRGIKSTLYPFQARSLAKMLEKESVPTRALVPNLIELESPTSKKYYYDLISCKFYNTPEMYDLPRGGILAENMGLGKTLICLSLICLTNHEVSQIPENMLLYKEESTSLKQVPSLATLCKTSINQNSLPWRYFKSDLPDSIIAQLNNSSGTFKISLTSNEYESPFVLRTRKSSSRQQLFQQHLPEEGRLFRSLLLCNTTLVIVPDNLLNQWNAEMKKHVQKDFLNILFLSNQFKKPIQTSSLLYTNQIPSDPKELIKHDVIFSTNSFISKQIDNGTENPLTKVYWKRMIIDEGHSLSSKVSRISFLCRTMHSERRWAVTGTPTSGLTRLHMDEQEESNNNDLPRKISKYTVKNSFNEKDDLNKLGTIIANFLKIEPFHSQSKYWTSQIIKPLERGLFGSNLNLLNLLKAIIVRHNLKDVESELQLPQLHHEAVFLEPSYHNKLSVNLFTAVLAVNAVSSERKDIDYMFHPNNAQQLRRLILNLQRATFHWTGFKQEDVELLIEVCEKSMKKNEELGGTVYNEYDLQLLVKSVKASKDALRNSRWRTSALLHEMPYFVKGLSQEFVRAFGVGSTSKDINIFGAPHLHQIQEFYYKNRFMNMEDKDDLAGKLEAVSSPFWKSYWEDNLKRNNEKFNKQDKNQQFDGNLKKSIKNAVDIPSVVKVLEEINPKSLGDEAKKINDGQGFLKNLKDTEILGTASSKLSYLSSRLLEHQRQNVKSLVFFEFEDSAYYLTELLDVLGVNYILYATFINSAERARNLTEFSSYDSKALGGISLIMDLKLASHGLTIIAATHVYFISPVWRRSVEAQAIKRAHRIGQTQEVFVETLVLKGTLEEEIYKRRSRDEEDGLDNERDTQKRYVIDDTGMQNYILKHEFLPHDEDAVEFATFNALSLNGNVGNSDVDEYSLKEHKDQITQTDHGIMRTWKVFLFNENNLAKLNKIKAEKVKRDFMRDSNGEDLIGEEVQISRKFTHKENDPRPPRKKVRF</sequence>
<dbReference type="SMART" id="SM00487">
    <property type="entry name" value="DEXDc"/>
    <property type="match status" value="1"/>
</dbReference>
<protein>
    <recommendedName>
        <fullName evidence="4">Helicase C-terminal domain-containing protein</fullName>
    </recommendedName>
</protein>
<dbReference type="PANTHER" id="PTHR45626:SF51">
    <property type="entry name" value="SNF2-RELATED DOMAIN-CONTAINING PROTEIN"/>
    <property type="match status" value="1"/>
</dbReference>
<gene>
    <name evidence="5" type="ORF">CANTADRAFT_24442</name>
</gene>
<keyword evidence="3" id="KW-0067">ATP-binding</keyword>
<dbReference type="GO" id="GO:0006281">
    <property type="term" value="P:DNA repair"/>
    <property type="evidence" value="ECO:0007669"/>
    <property type="project" value="TreeGrafter"/>
</dbReference>
<dbReference type="InterPro" id="IPR001650">
    <property type="entry name" value="Helicase_C-like"/>
</dbReference>
<dbReference type="SUPFAM" id="SSF52540">
    <property type="entry name" value="P-loop containing nucleoside triphosphate hydrolases"/>
    <property type="match status" value="2"/>
</dbReference>
<dbReference type="Pfam" id="PF00176">
    <property type="entry name" value="SNF2-rel_dom"/>
    <property type="match status" value="1"/>
</dbReference>
<evidence type="ECO:0000256" key="3">
    <source>
        <dbReference type="ARBA" id="ARBA00022840"/>
    </source>
</evidence>
<dbReference type="GO" id="GO:0005634">
    <property type="term" value="C:nucleus"/>
    <property type="evidence" value="ECO:0007669"/>
    <property type="project" value="TreeGrafter"/>
</dbReference>
<evidence type="ECO:0000259" key="4">
    <source>
        <dbReference type="PROSITE" id="PS51194"/>
    </source>
</evidence>
<dbReference type="InterPro" id="IPR027417">
    <property type="entry name" value="P-loop_NTPase"/>
</dbReference>
<feature type="domain" description="Helicase C-terminal" evidence="4">
    <location>
        <begin position="1020"/>
        <end position="1177"/>
    </location>
</feature>
<evidence type="ECO:0000313" key="5">
    <source>
        <dbReference type="EMBL" id="ODV81531.1"/>
    </source>
</evidence>
<dbReference type="Gene3D" id="3.40.50.10810">
    <property type="entry name" value="Tandem AAA-ATPase domain"/>
    <property type="match status" value="1"/>
</dbReference>
<dbReference type="InterPro" id="IPR038718">
    <property type="entry name" value="SNF2-like_sf"/>
</dbReference>
<dbReference type="InterPro" id="IPR050628">
    <property type="entry name" value="SNF2_RAD54_helicase_TF"/>
</dbReference>
<accession>A0A1E4SPT0</accession>
<dbReference type="InterPro" id="IPR049730">
    <property type="entry name" value="SNF2/RAD54-like_C"/>
</dbReference>
<dbReference type="InterPro" id="IPR014001">
    <property type="entry name" value="Helicase_ATP-bd"/>
</dbReference>
<dbReference type="Proteomes" id="UP000094285">
    <property type="component" value="Unassembled WGS sequence"/>
</dbReference>
<dbReference type="Gene3D" id="3.40.50.300">
    <property type="entry name" value="P-loop containing nucleotide triphosphate hydrolases"/>
    <property type="match status" value="1"/>
</dbReference>
<dbReference type="InterPro" id="IPR000330">
    <property type="entry name" value="SNF2_N"/>
</dbReference>
<dbReference type="RefSeq" id="XP_020066653.1">
    <property type="nucleotide sequence ID" value="XM_020207118.1"/>
</dbReference>
<keyword evidence="6" id="KW-1185">Reference proteome</keyword>
<dbReference type="PROSITE" id="PS51194">
    <property type="entry name" value="HELICASE_CTER"/>
    <property type="match status" value="1"/>
</dbReference>
<dbReference type="GeneID" id="30981255"/>
<dbReference type="GO" id="GO:0008094">
    <property type="term" value="F:ATP-dependent activity, acting on DNA"/>
    <property type="evidence" value="ECO:0007669"/>
    <property type="project" value="TreeGrafter"/>
</dbReference>
<dbReference type="Pfam" id="PF00271">
    <property type="entry name" value="Helicase_C"/>
    <property type="match status" value="1"/>
</dbReference>
<keyword evidence="2" id="KW-0378">Hydrolase</keyword>
<dbReference type="STRING" id="984487.A0A1E4SPT0"/>
<dbReference type="PANTHER" id="PTHR45626">
    <property type="entry name" value="TRANSCRIPTION TERMINATION FACTOR 2-RELATED"/>
    <property type="match status" value="1"/>
</dbReference>
<dbReference type="CDD" id="cd18793">
    <property type="entry name" value="SF2_C_SNF"/>
    <property type="match status" value="1"/>
</dbReference>
<dbReference type="GO" id="GO:0005524">
    <property type="term" value="F:ATP binding"/>
    <property type="evidence" value="ECO:0007669"/>
    <property type="project" value="UniProtKB-KW"/>
</dbReference>
<keyword evidence="1" id="KW-0547">Nucleotide-binding</keyword>